<sequence>MVGLGMYNSRRFSNELEVQWCAIAGVTCQEFWLAQANYCFRHLQIASNYNDYDKLTFRLVVSGAPKDPPQGYLFIWIGADLPEGTSTFRIPDYPAYWSLDATGAERLTMEEASKLGFPDIEFTIRARGYSWDADVYVGLRKFHRAKRFDPYSQDVARHLDYPLYQSSGALGVPLAHACDESTGSKDEETHPTVKIPVAEPATISDEQPERPSRCWQVLMVVKATLIFFLLVCSLDKFLPTYLPTCGRGN</sequence>
<gene>
    <name evidence="1" type="ORF">B0H17DRAFT_148525</name>
</gene>
<name>A0AAD7D5U8_MYCRO</name>
<keyword evidence="2" id="KW-1185">Reference proteome</keyword>
<evidence type="ECO:0000313" key="2">
    <source>
        <dbReference type="Proteomes" id="UP001221757"/>
    </source>
</evidence>
<protein>
    <submittedName>
        <fullName evidence="1">Uncharacterized protein</fullName>
    </submittedName>
</protein>
<proteinExistence type="predicted"/>
<dbReference type="EMBL" id="JARKIE010000150">
    <property type="protein sequence ID" value="KAJ7675255.1"/>
    <property type="molecule type" value="Genomic_DNA"/>
</dbReference>
<reference evidence="1" key="1">
    <citation type="submission" date="2023-03" db="EMBL/GenBank/DDBJ databases">
        <title>Massive genome expansion in bonnet fungi (Mycena s.s.) driven by repeated elements and novel gene families across ecological guilds.</title>
        <authorList>
            <consortium name="Lawrence Berkeley National Laboratory"/>
            <person name="Harder C.B."/>
            <person name="Miyauchi S."/>
            <person name="Viragh M."/>
            <person name="Kuo A."/>
            <person name="Thoen E."/>
            <person name="Andreopoulos B."/>
            <person name="Lu D."/>
            <person name="Skrede I."/>
            <person name="Drula E."/>
            <person name="Henrissat B."/>
            <person name="Morin E."/>
            <person name="Kohler A."/>
            <person name="Barry K."/>
            <person name="LaButti K."/>
            <person name="Morin E."/>
            <person name="Salamov A."/>
            <person name="Lipzen A."/>
            <person name="Mereny Z."/>
            <person name="Hegedus B."/>
            <person name="Baldrian P."/>
            <person name="Stursova M."/>
            <person name="Weitz H."/>
            <person name="Taylor A."/>
            <person name="Grigoriev I.V."/>
            <person name="Nagy L.G."/>
            <person name="Martin F."/>
            <person name="Kauserud H."/>
        </authorList>
    </citation>
    <scope>NUCLEOTIDE SEQUENCE</scope>
    <source>
        <strain evidence="1">CBHHK067</strain>
    </source>
</reference>
<accession>A0AAD7D5U8</accession>
<dbReference type="Proteomes" id="UP001221757">
    <property type="component" value="Unassembled WGS sequence"/>
</dbReference>
<comment type="caution">
    <text evidence="1">The sequence shown here is derived from an EMBL/GenBank/DDBJ whole genome shotgun (WGS) entry which is preliminary data.</text>
</comment>
<organism evidence="1 2">
    <name type="scientific">Mycena rosella</name>
    <name type="common">Pink bonnet</name>
    <name type="synonym">Agaricus rosellus</name>
    <dbReference type="NCBI Taxonomy" id="1033263"/>
    <lineage>
        <taxon>Eukaryota</taxon>
        <taxon>Fungi</taxon>
        <taxon>Dikarya</taxon>
        <taxon>Basidiomycota</taxon>
        <taxon>Agaricomycotina</taxon>
        <taxon>Agaricomycetes</taxon>
        <taxon>Agaricomycetidae</taxon>
        <taxon>Agaricales</taxon>
        <taxon>Marasmiineae</taxon>
        <taxon>Mycenaceae</taxon>
        <taxon>Mycena</taxon>
    </lineage>
</organism>
<dbReference type="AlphaFoldDB" id="A0AAD7D5U8"/>
<evidence type="ECO:0000313" key="1">
    <source>
        <dbReference type="EMBL" id="KAJ7675255.1"/>
    </source>
</evidence>